<dbReference type="PANTHER" id="PTHR37813:SF1">
    <property type="entry name" value="FELS-2 PROPHAGE PROTEIN"/>
    <property type="match status" value="1"/>
</dbReference>
<evidence type="ECO:0000256" key="1">
    <source>
        <dbReference type="ARBA" id="ARBA00022612"/>
    </source>
</evidence>
<feature type="transmembrane region" description="Helical" evidence="3">
    <location>
        <begin position="746"/>
        <end position="765"/>
    </location>
</feature>
<feature type="coiled-coil region" evidence="2">
    <location>
        <begin position="59"/>
        <end position="141"/>
    </location>
</feature>
<name>A0A3E3JYB3_9FIRM</name>
<feature type="transmembrane region" description="Helical" evidence="3">
    <location>
        <begin position="623"/>
        <end position="649"/>
    </location>
</feature>
<proteinExistence type="predicted"/>
<feature type="transmembrane region" description="Helical" evidence="3">
    <location>
        <begin position="595"/>
        <end position="616"/>
    </location>
</feature>
<dbReference type="Pfam" id="PF01464">
    <property type="entry name" value="SLT"/>
    <property type="match status" value="1"/>
</dbReference>
<reference evidence="6 7" key="1">
    <citation type="submission" date="2018-08" db="EMBL/GenBank/DDBJ databases">
        <title>A genome reference for cultivated species of the human gut microbiota.</title>
        <authorList>
            <person name="Zou Y."/>
            <person name="Xue W."/>
            <person name="Luo G."/>
        </authorList>
    </citation>
    <scope>NUCLEOTIDE SEQUENCE [LARGE SCALE GENOMIC DNA]</scope>
    <source>
        <strain evidence="6 7">AF37-2AT</strain>
    </source>
</reference>
<dbReference type="EMBL" id="QVLX01000018">
    <property type="protein sequence ID" value="RGE84338.1"/>
    <property type="molecule type" value="Genomic_DNA"/>
</dbReference>
<dbReference type="InterPro" id="IPR010090">
    <property type="entry name" value="Phage_tape_meas"/>
</dbReference>
<dbReference type="InterPro" id="IPR023346">
    <property type="entry name" value="Lysozyme-like_dom_sf"/>
</dbReference>
<evidence type="ECO:0000313" key="6">
    <source>
        <dbReference type="EMBL" id="RGE84338.1"/>
    </source>
</evidence>
<keyword evidence="1" id="KW-1188">Viral release from host cell</keyword>
<keyword evidence="2" id="KW-0175">Coiled coil</keyword>
<dbReference type="Proteomes" id="UP000261080">
    <property type="component" value="Unassembled WGS sequence"/>
</dbReference>
<evidence type="ECO:0008006" key="8">
    <source>
        <dbReference type="Google" id="ProtNLM"/>
    </source>
</evidence>
<evidence type="ECO:0000313" key="7">
    <source>
        <dbReference type="Proteomes" id="UP000261080"/>
    </source>
</evidence>
<evidence type="ECO:0000256" key="3">
    <source>
        <dbReference type="SAM" id="Phobius"/>
    </source>
</evidence>
<feature type="transmembrane region" description="Helical" evidence="3">
    <location>
        <begin position="772"/>
        <end position="795"/>
    </location>
</feature>
<dbReference type="OrthoDB" id="28713at2"/>
<keyword evidence="3" id="KW-0472">Membrane</keyword>
<dbReference type="RefSeq" id="WP_117493932.1">
    <property type="nucleotide sequence ID" value="NZ_CALBAT010000001.1"/>
</dbReference>
<dbReference type="CDD" id="cd13402">
    <property type="entry name" value="LT_TF-like"/>
    <property type="match status" value="1"/>
</dbReference>
<keyword evidence="7" id="KW-1185">Reference proteome</keyword>
<evidence type="ECO:0000259" key="4">
    <source>
        <dbReference type="Pfam" id="PF01464"/>
    </source>
</evidence>
<sequence>MATKKIKGITIKLGADTSAIDKALKDINHTSAGLNTELKEVNKLLKFDPKNTTLIAQKQEILADAVENTKKKLDALKQAQSEVEKLFKSGEIGINEYRQFQRTLEETEQSLKSYKQQQGRLEQEQKKLGESTKQLHTLLEATGKSLDEFQDILGSKLTNALKNGTANSDELTVAINKIGKAALGSDTDLGKMRDALNQIDEGSIGDVRRALEELSSQSEKTEEDLSKIGEGVATGNLLDAADQFSEVGDKVLDIGSKALETSQDLENASKKVNAYFGETGAAAQENADIIKRVYESGVGGSLETVADAVVAVKENLEGLDNVSLEKIVSQAVTLEEIYGIDMNESLRGINALMEYFGLDAQKAMDLLVSGTQNGLDKTNELGDNLSEYSGKFAEAGYSAEEYFQLLENGLDAGAYNLDKVNDAINEVTTRIADGTIEDSMSKIDEKTGELVEGTGGWSKSVEDVFKKWQNGEATQKQVIDAIVQDIQNTENQQEKLNKSALAFGTMAEDGSTKFVSALTTVGDSYTDISGKAAQMQKETTTSAQEMESAARRIQDAFAPIGGDLVDILTPALEVLAELAEMFSSLPEPVRNFVEIFGGIAAVVAVITPIIGAITILNGALVTLVGIGLAPVLGIVAAVSAAIVGIIAVIKNWGAITDWLSEKWGSFKEWISGLWESIVESASETWEGIRTFFSDLWTGISDTASGIWTGMSNTVRNIWEGIVTFFQEVWNRIYNVIAVPLNLIKGIIEGVMYAIYAVIYTVWEVVRITLQNVWNGISSMAAAIFVPIAQFFTGVWEGISSTAASVWETITGTLSGVWNGIKNTAGEIFTQVRDFFSGIWNKIKTSASDVWNGIKSTLGGIWDSIYGKAKDAFGKIFSFIKDGFRNLKNTIGDIVKGVANAIISPIGSAVNGVISGVNWILDKVGSKKQFAKWKVPKFARGTGGLKEDTIGVVNDQKGSIYKEMIVPPHGDPFIPEGRDVVLPMEKGTKILPAKETKSFLEELPHFADGIGEWFNGAWSTVKDIAGTVWDYVTHPGDLVKAVVNKFVKFSDALEPGLSIAKGVVNTVFDSVTGFVKKLFETESPSVKYNPSAGVEQWRSLAAKALRMTNQYSEANLNRLLMQMQTESGGNPNAINNWDINAKRGTPSKGLMQVIDPTFRANAMPGYDKNIYDPLSNMLAAIRYTVRRYGSLARGWKGHGYENGVGEINLENLFSVPVLDVSWFKEGGILTKPAAFPMGNGRMGVAGEGKEAEAITPISKLKDYVKDAVGEVLSDKEFHITIHLEQKIDKKTLARELIPISVPLTKQYQTRKNRLGGVRENGASKSYI</sequence>
<dbReference type="Gene3D" id="1.10.530.10">
    <property type="match status" value="1"/>
</dbReference>
<organism evidence="6 7">
    <name type="scientific">Sellimonas intestinalis</name>
    <dbReference type="NCBI Taxonomy" id="1653434"/>
    <lineage>
        <taxon>Bacteria</taxon>
        <taxon>Bacillati</taxon>
        <taxon>Bacillota</taxon>
        <taxon>Clostridia</taxon>
        <taxon>Lachnospirales</taxon>
        <taxon>Lachnospiraceae</taxon>
        <taxon>Sellimonas</taxon>
    </lineage>
</organism>
<dbReference type="InterPro" id="IPR008258">
    <property type="entry name" value="Transglycosylase_SLT_dom_1"/>
</dbReference>
<evidence type="ECO:0000256" key="2">
    <source>
        <dbReference type="SAM" id="Coils"/>
    </source>
</evidence>
<accession>A0A3E3JYB3</accession>
<feature type="domain" description="Transglycosylase SLT" evidence="4">
    <location>
        <begin position="1114"/>
        <end position="1194"/>
    </location>
</feature>
<dbReference type="SUPFAM" id="SSF53955">
    <property type="entry name" value="Lysozyme-like"/>
    <property type="match status" value="1"/>
</dbReference>
<feature type="domain" description="Phage tail tape measure protein" evidence="5">
    <location>
        <begin position="301"/>
        <end position="479"/>
    </location>
</feature>
<gene>
    <name evidence="6" type="ORF">DW016_15720</name>
</gene>
<protein>
    <recommendedName>
        <fullName evidence="8">Transglycosylase SLT domain-containing protein</fullName>
    </recommendedName>
</protein>
<dbReference type="Pfam" id="PF10145">
    <property type="entry name" value="PhageMin_Tail"/>
    <property type="match status" value="1"/>
</dbReference>
<evidence type="ECO:0000259" key="5">
    <source>
        <dbReference type="Pfam" id="PF10145"/>
    </source>
</evidence>
<keyword evidence="3" id="KW-0812">Transmembrane</keyword>
<dbReference type="Gene3D" id="1.20.120.20">
    <property type="entry name" value="Apolipoprotein"/>
    <property type="match status" value="1"/>
</dbReference>
<dbReference type="PANTHER" id="PTHR37813">
    <property type="entry name" value="FELS-2 PROPHAGE PROTEIN"/>
    <property type="match status" value="1"/>
</dbReference>
<comment type="caution">
    <text evidence="6">The sequence shown here is derived from an EMBL/GenBank/DDBJ whole genome shotgun (WGS) entry which is preliminary data.</text>
</comment>
<keyword evidence="3" id="KW-1133">Transmembrane helix</keyword>